<evidence type="ECO:0000313" key="2">
    <source>
        <dbReference type="Proteomes" id="UP001497535"/>
    </source>
</evidence>
<keyword evidence="2" id="KW-1185">Reference proteome</keyword>
<name>A0ACB0YQV2_MELEN</name>
<comment type="caution">
    <text evidence="1">The sequence shown here is derived from an EMBL/GenBank/DDBJ whole genome shotgun (WGS) entry which is preliminary data.</text>
</comment>
<gene>
    <name evidence="1" type="ORF">MENTE1834_LOCUS15389</name>
</gene>
<dbReference type="Proteomes" id="UP001497535">
    <property type="component" value="Unassembled WGS sequence"/>
</dbReference>
<proteinExistence type="predicted"/>
<reference evidence="1" key="1">
    <citation type="submission" date="2023-11" db="EMBL/GenBank/DDBJ databases">
        <authorList>
            <person name="Poullet M."/>
        </authorList>
    </citation>
    <scope>NUCLEOTIDE SEQUENCE</scope>
    <source>
        <strain evidence="1">E1834</strain>
    </source>
</reference>
<organism evidence="1 2">
    <name type="scientific">Meloidogyne enterolobii</name>
    <name type="common">Root-knot nematode worm</name>
    <name type="synonym">Meloidogyne mayaguensis</name>
    <dbReference type="NCBI Taxonomy" id="390850"/>
    <lineage>
        <taxon>Eukaryota</taxon>
        <taxon>Metazoa</taxon>
        <taxon>Ecdysozoa</taxon>
        <taxon>Nematoda</taxon>
        <taxon>Chromadorea</taxon>
        <taxon>Rhabditida</taxon>
        <taxon>Tylenchina</taxon>
        <taxon>Tylenchomorpha</taxon>
        <taxon>Tylenchoidea</taxon>
        <taxon>Meloidogynidae</taxon>
        <taxon>Meloidogyninae</taxon>
        <taxon>Meloidogyne</taxon>
    </lineage>
</organism>
<evidence type="ECO:0000313" key="1">
    <source>
        <dbReference type="EMBL" id="CAK5058259.1"/>
    </source>
</evidence>
<accession>A0ACB0YQV2</accession>
<sequence length="221" mass="25101">MRISKTIKTGYFSNVTTSAQINQQLQRRCCSTSLLPLLSSTSLLFNKSPAATVVYVAAAQHHQSQCQSEVSWNFFRFCLISKSIGVYFSGSVSEINVDVKRKQYDPRIEFVERSRPPKVKKVGYNSYLNGILYVGDEVIGLNDEEIRTADDFNRIACARSTEPVRLRIRVRRDCYYKITIKRVEGEQGNGEVLDLEIKWRRGGMPLGVSMEESRVSRSGLV</sequence>
<dbReference type="EMBL" id="CAVMJV010000017">
    <property type="protein sequence ID" value="CAK5058259.1"/>
    <property type="molecule type" value="Genomic_DNA"/>
</dbReference>
<protein>
    <submittedName>
        <fullName evidence="1">Uncharacterized protein</fullName>
    </submittedName>
</protein>